<evidence type="ECO:0000313" key="5">
    <source>
        <dbReference type="Proteomes" id="UP000234335"/>
    </source>
</evidence>
<dbReference type="Proteomes" id="UP000234335">
    <property type="component" value="Unassembled WGS sequence"/>
</dbReference>
<organism evidence="3 5">
    <name type="scientific">Anaerococcus octavius</name>
    <dbReference type="NCBI Taxonomy" id="54007"/>
    <lineage>
        <taxon>Bacteria</taxon>
        <taxon>Bacillati</taxon>
        <taxon>Bacillota</taxon>
        <taxon>Tissierellia</taxon>
        <taxon>Tissierellales</taxon>
        <taxon>Peptoniphilaceae</taxon>
        <taxon>Anaerococcus</taxon>
    </lineage>
</organism>
<dbReference type="OrthoDB" id="9800516at2"/>
<dbReference type="SUPFAM" id="SSF52317">
    <property type="entry name" value="Class I glutamine amidotransferase-like"/>
    <property type="match status" value="1"/>
</dbReference>
<dbReference type="PANTHER" id="PTHR42733:SF12">
    <property type="entry name" value="PROTEINASE"/>
    <property type="match status" value="1"/>
</dbReference>
<dbReference type="RefSeq" id="WP_101539877.1">
    <property type="nucleotide sequence ID" value="NZ_CALTZC010000002.1"/>
</dbReference>
<dbReference type="AlphaFoldDB" id="A0A2I1M9I0"/>
<dbReference type="Gene3D" id="3.40.50.880">
    <property type="match status" value="1"/>
</dbReference>
<dbReference type="PROSITE" id="PS51276">
    <property type="entry name" value="PEPTIDASE_C56_PFPI"/>
    <property type="match status" value="1"/>
</dbReference>
<dbReference type="EMBL" id="UFTA01000002">
    <property type="protein sequence ID" value="SUU92087.1"/>
    <property type="molecule type" value="Genomic_DNA"/>
</dbReference>
<gene>
    <name evidence="4" type="primary">yhbO</name>
    <name evidence="3" type="ORF">CYJ34_03050</name>
    <name evidence="4" type="ORF">NCTC9810_00408</name>
</gene>
<dbReference type="GO" id="GO:0008233">
    <property type="term" value="F:peptidase activity"/>
    <property type="evidence" value="ECO:0007669"/>
    <property type="project" value="UniProtKB-KW"/>
</dbReference>
<evidence type="ECO:0000313" key="3">
    <source>
        <dbReference type="EMBL" id="PKZ16778.1"/>
    </source>
</evidence>
<dbReference type="InterPro" id="IPR029062">
    <property type="entry name" value="Class_I_gatase-like"/>
</dbReference>
<name>A0A2I1M9I0_9FIRM</name>
<dbReference type="EMBL" id="PKGS01000002">
    <property type="protein sequence ID" value="PKZ16778.1"/>
    <property type="molecule type" value="Genomic_DNA"/>
</dbReference>
<dbReference type="InterPro" id="IPR006286">
    <property type="entry name" value="C56_PfpI-like"/>
</dbReference>
<keyword evidence="3" id="KW-0645">Protease</keyword>
<dbReference type="GO" id="GO:0006508">
    <property type="term" value="P:proteolysis"/>
    <property type="evidence" value="ECO:0007669"/>
    <property type="project" value="UniProtKB-KW"/>
</dbReference>
<dbReference type="CDD" id="cd03134">
    <property type="entry name" value="GATase1_PfpI_like"/>
    <property type="match status" value="1"/>
</dbReference>
<sequence>MKKVAVLVENKFEEPELIYPYWRLKEDYEVVLVGTQADTEYVGKAGGYKMKSDISSSDAKASDFDAVYIPGGYSPDAMRQSEATVNFVKEMHEAGKIIGAICHAPWVLAEADILDGVKATSVSTISTDIKNAGANWVDEETVVDGNIITARTPDDLPAHIKKFVEELGK</sequence>
<reference evidence="3 5" key="1">
    <citation type="submission" date="2017-12" db="EMBL/GenBank/DDBJ databases">
        <title>Phylogenetic diversity of female urinary microbiome.</title>
        <authorList>
            <person name="Thomas-White K."/>
            <person name="Wolfe A.J."/>
        </authorList>
    </citation>
    <scope>NUCLEOTIDE SEQUENCE [LARGE SCALE GENOMIC DNA]</scope>
    <source>
        <strain evidence="3 5">UMB0119</strain>
    </source>
</reference>
<keyword evidence="3" id="KW-0378">Hydrolase</keyword>
<reference evidence="4 6" key="2">
    <citation type="submission" date="2018-06" db="EMBL/GenBank/DDBJ databases">
        <authorList>
            <consortium name="Pathogen Informatics"/>
            <person name="Doyle S."/>
        </authorList>
    </citation>
    <scope>NUCLEOTIDE SEQUENCE [LARGE SCALE GENOMIC DNA]</scope>
    <source>
        <strain evidence="4 6">NCTC9810</strain>
    </source>
</reference>
<evidence type="ECO:0000259" key="2">
    <source>
        <dbReference type="Pfam" id="PF01965"/>
    </source>
</evidence>
<protein>
    <submittedName>
        <fullName evidence="4">Oxidative-stress-resistance chaperone</fullName>
    </submittedName>
    <submittedName>
        <fullName evidence="3">Protease</fullName>
    </submittedName>
</protein>
<keyword evidence="5" id="KW-1185">Reference proteome</keyword>
<accession>A0A2I1M9I0</accession>
<dbReference type="NCBIfam" id="TIGR01382">
    <property type="entry name" value="PfpI"/>
    <property type="match status" value="1"/>
</dbReference>
<evidence type="ECO:0000313" key="6">
    <source>
        <dbReference type="Proteomes" id="UP000255124"/>
    </source>
</evidence>
<dbReference type="Proteomes" id="UP000255124">
    <property type="component" value="Unassembled WGS sequence"/>
</dbReference>
<dbReference type="Pfam" id="PF01965">
    <property type="entry name" value="DJ-1_PfpI"/>
    <property type="match status" value="1"/>
</dbReference>
<evidence type="ECO:0000256" key="1">
    <source>
        <dbReference type="ARBA" id="ARBA00008542"/>
    </source>
</evidence>
<evidence type="ECO:0000313" key="4">
    <source>
        <dbReference type="EMBL" id="SUU92087.1"/>
    </source>
</evidence>
<feature type="domain" description="DJ-1/PfpI" evidence="2">
    <location>
        <begin position="2"/>
        <end position="166"/>
    </location>
</feature>
<dbReference type="PANTHER" id="PTHR42733">
    <property type="entry name" value="DJ-1 PROTEIN"/>
    <property type="match status" value="1"/>
</dbReference>
<dbReference type="InterPro" id="IPR002818">
    <property type="entry name" value="DJ-1/PfpI"/>
</dbReference>
<proteinExistence type="inferred from homology"/>
<comment type="similarity">
    <text evidence="1">Belongs to the peptidase C56 family.</text>
</comment>